<accession>A0A0F9FT39</accession>
<evidence type="ECO:0000313" key="1">
    <source>
        <dbReference type="EMBL" id="KKL54267.1"/>
    </source>
</evidence>
<reference evidence="1" key="1">
    <citation type="journal article" date="2015" name="Nature">
        <title>Complex archaea that bridge the gap between prokaryotes and eukaryotes.</title>
        <authorList>
            <person name="Spang A."/>
            <person name="Saw J.H."/>
            <person name="Jorgensen S.L."/>
            <person name="Zaremba-Niedzwiedzka K."/>
            <person name="Martijn J."/>
            <person name="Lind A.E."/>
            <person name="van Eijk R."/>
            <person name="Schleper C."/>
            <person name="Guy L."/>
            <person name="Ettema T.J."/>
        </authorList>
    </citation>
    <scope>NUCLEOTIDE SEQUENCE</scope>
</reference>
<comment type="caution">
    <text evidence="1">The sequence shown here is derived from an EMBL/GenBank/DDBJ whole genome shotgun (WGS) entry which is preliminary data.</text>
</comment>
<sequence>MTETCETYRMIFELFNNEGNRVGYKRVSSVFGVPYDYSYDGEKWDTPKIPANVLIMHAFSKEPTP</sequence>
<dbReference type="AlphaFoldDB" id="A0A0F9FT39"/>
<name>A0A0F9FT39_9ZZZZ</name>
<gene>
    <name evidence="1" type="ORF">LCGC14_2267130</name>
</gene>
<proteinExistence type="predicted"/>
<organism evidence="1">
    <name type="scientific">marine sediment metagenome</name>
    <dbReference type="NCBI Taxonomy" id="412755"/>
    <lineage>
        <taxon>unclassified sequences</taxon>
        <taxon>metagenomes</taxon>
        <taxon>ecological metagenomes</taxon>
    </lineage>
</organism>
<protein>
    <submittedName>
        <fullName evidence="1">Uncharacterized protein</fullName>
    </submittedName>
</protein>
<dbReference type="EMBL" id="LAZR01031260">
    <property type="protein sequence ID" value="KKL54267.1"/>
    <property type="molecule type" value="Genomic_DNA"/>
</dbReference>